<feature type="domain" description="VAN3-binding protein-like auxin canalisation" evidence="1">
    <location>
        <begin position="1"/>
        <end position="49"/>
    </location>
</feature>
<dbReference type="Pfam" id="PF08458">
    <property type="entry name" value="PH_2"/>
    <property type="match status" value="1"/>
</dbReference>
<proteinExistence type="predicted"/>
<dbReference type="PANTHER" id="PTHR31351">
    <property type="entry name" value="EXPRESSED PROTEIN"/>
    <property type="match status" value="1"/>
</dbReference>
<dbReference type="Pfam" id="PF05703">
    <property type="entry name" value="Auxin_canalis"/>
    <property type="match status" value="1"/>
</dbReference>
<dbReference type="PANTHER" id="PTHR31351:SF2">
    <property type="entry name" value="PHOSPHOINOSITIDE BINDING PROTEIN"/>
    <property type="match status" value="1"/>
</dbReference>
<dbReference type="Gramene" id="AUR62043388-RA">
    <property type="protein sequence ID" value="AUR62043388-RA:cds"/>
    <property type="gene ID" value="AUR62043388"/>
</dbReference>
<keyword evidence="4" id="KW-1185">Reference proteome</keyword>
<dbReference type="AlphaFoldDB" id="A0A803NBF4"/>
<accession>A0A803NBF4</accession>
<name>A0A803NBF4_CHEQI</name>
<dbReference type="EnsemblPlants" id="AUR62043388-RA">
    <property type="protein sequence ID" value="AUR62043388-RA:cds"/>
    <property type="gene ID" value="AUR62043388"/>
</dbReference>
<evidence type="ECO:0000259" key="2">
    <source>
        <dbReference type="Pfam" id="PF08458"/>
    </source>
</evidence>
<dbReference type="InterPro" id="IPR013666">
    <property type="entry name" value="PH_pln"/>
</dbReference>
<dbReference type="InterPro" id="IPR040269">
    <property type="entry name" value="VAB"/>
</dbReference>
<organism evidence="3 4">
    <name type="scientific">Chenopodium quinoa</name>
    <name type="common">Quinoa</name>
    <dbReference type="NCBI Taxonomy" id="63459"/>
    <lineage>
        <taxon>Eukaryota</taxon>
        <taxon>Viridiplantae</taxon>
        <taxon>Streptophyta</taxon>
        <taxon>Embryophyta</taxon>
        <taxon>Tracheophyta</taxon>
        <taxon>Spermatophyta</taxon>
        <taxon>Magnoliopsida</taxon>
        <taxon>eudicotyledons</taxon>
        <taxon>Gunneridae</taxon>
        <taxon>Pentapetalae</taxon>
        <taxon>Caryophyllales</taxon>
        <taxon>Chenopodiaceae</taxon>
        <taxon>Chenopodioideae</taxon>
        <taxon>Atripliceae</taxon>
        <taxon>Chenopodium</taxon>
    </lineage>
</organism>
<protein>
    <submittedName>
        <fullName evidence="3">Uncharacterized protein</fullName>
    </submittedName>
</protein>
<dbReference type="Proteomes" id="UP000596660">
    <property type="component" value="Unplaced"/>
</dbReference>
<reference evidence="3" key="2">
    <citation type="submission" date="2021-03" db="UniProtKB">
        <authorList>
            <consortium name="EnsemblPlants"/>
        </authorList>
    </citation>
    <scope>IDENTIFICATION</scope>
</reference>
<feature type="domain" description="Pleckstrin-like plant" evidence="2">
    <location>
        <begin position="53"/>
        <end position="93"/>
    </location>
</feature>
<sequence>MGADQHQILTAVNSAINARTNGDIMTLTAGAATALRGAATLKARLHKGYGAPELLKRTRKGDLHWKQVSFSINSTLEIVVKLKSTHIAGLSRKRRNLQYLEYILMF</sequence>
<dbReference type="InterPro" id="IPR008546">
    <property type="entry name" value="VAN3-bd-like_auxin_canal"/>
</dbReference>
<evidence type="ECO:0000313" key="4">
    <source>
        <dbReference type="Proteomes" id="UP000596660"/>
    </source>
</evidence>
<evidence type="ECO:0000259" key="1">
    <source>
        <dbReference type="Pfam" id="PF05703"/>
    </source>
</evidence>
<evidence type="ECO:0000313" key="3">
    <source>
        <dbReference type="EnsemblPlants" id="AUR62043388-RA:cds"/>
    </source>
</evidence>
<reference evidence="3" key="1">
    <citation type="journal article" date="2017" name="Nature">
        <title>The genome of Chenopodium quinoa.</title>
        <authorList>
            <person name="Jarvis D.E."/>
            <person name="Ho Y.S."/>
            <person name="Lightfoot D.J."/>
            <person name="Schmoeckel S.M."/>
            <person name="Li B."/>
            <person name="Borm T.J.A."/>
            <person name="Ohyanagi H."/>
            <person name="Mineta K."/>
            <person name="Michell C.T."/>
            <person name="Saber N."/>
            <person name="Kharbatia N.M."/>
            <person name="Rupper R.R."/>
            <person name="Sharp A.R."/>
            <person name="Dally N."/>
            <person name="Boughton B.A."/>
            <person name="Woo Y.H."/>
            <person name="Gao G."/>
            <person name="Schijlen E.G.W.M."/>
            <person name="Guo X."/>
            <person name="Momin A.A."/>
            <person name="Negrao S."/>
            <person name="Al-Babili S."/>
            <person name="Gehring C."/>
            <person name="Roessner U."/>
            <person name="Jung C."/>
            <person name="Murphy K."/>
            <person name="Arold S.T."/>
            <person name="Gojobori T."/>
            <person name="van der Linden C.G."/>
            <person name="van Loo E.N."/>
            <person name="Jellen E.N."/>
            <person name="Maughan P.J."/>
            <person name="Tester M."/>
        </authorList>
    </citation>
    <scope>NUCLEOTIDE SEQUENCE [LARGE SCALE GENOMIC DNA]</scope>
    <source>
        <strain evidence="3">cv. PI 614886</strain>
    </source>
</reference>